<keyword evidence="1" id="KW-0812">Transmembrane</keyword>
<feature type="transmembrane region" description="Helical" evidence="1">
    <location>
        <begin position="114"/>
        <end position="134"/>
    </location>
</feature>
<dbReference type="AlphaFoldDB" id="A0A3B0XPF8"/>
<protein>
    <submittedName>
        <fullName evidence="2">Uncharacterized protein</fullName>
    </submittedName>
</protein>
<organism evidence="2">
    <name type="scientific">hydrothermal vent metagenome</name>
    <dbReference type="NCBI Taxonomy" id="652676"/>
    <lineage>
        <taxon>unclassified sequences</taxon>
        <taxon>metagenomes</taxon>
        <taxon>ecological metagenomes</taxon>
    </lineage>
</organism>
<feature type="transmembrane region" description="Helical" evidence="1">
    <location>
        <begin position="61"/>
        <end position="82"/>
    </location>
</feature>
<proteinExistence type="predicted"/>
<keyword evidence="1" id="KW-0472">Membrane</keyword>
<name>A0A3B0XPF8_9ZZZZ</name>
<evidence type="ECO:0000256" key="1">
    <source>
        <dbReference type="SAM" id="Phobius"/>
    </source>
</evidence>
<reference evidence="2" key="1">
    <citation type="submission" date="2018-06" db="EMBL/GenBank/DDBJ databases">
        <authorList>
            <person name="Zhirakovskaya E."/>
        </authorList>
    </citation>
    <scope>NUCLEOTIDE SEQUENCE</scope>
</reference>
<gene>
    <name evidence="2" type="ORF">MNBD_GAMMA10-2359</name>
</gene>
<sequence>MRIFFLVIYTLVFVLLSLSFFFDAKKLNMINFIVCVCVPYVYFFIFLWGGQVTLKKKRISLMVAIFSFIGVIFPAFSVYLFLECGSLYLDSKPMLIRGTSDIIEYFEKAHTNEVVLYGLIFILFFHSFFAYLFCRNTLKKSAQQ</sequence>
<dbReference type="EMBL" id="UOFJ01000425">
    <property type="protein sequence ID" value="VAW69431.1"/>
    <property type="molecule type" value="Genomic_DNA"/>
</dbReference>
<accession>A0A3B0XPF8</accession>
<feature type="transmembrane region" description="Helical" evidence="1">
    <location>
        <begin position="29"/>
        <end position="49"/>
    </location>
</feature>
<evidence type="ECO:0000313" key="2">
    <source>
        <dbReference type="EMBL" id="VAW69431.1"/>
    </source>
</evidence>
<keyword evidence="1" id="KW-1133">Transmembrane helix</keyword>